<keyword evidence="3" id="KW-0812">Transmembrane</keyword>
<protein>
    <recommendedName>
        <fullName evidence="4">Piwi domain-containing protein</fullName>
    </recommendedName>
</protein>
<dbReference type="EMBL" id="CAUYUJ010004581">
    <property type="protein sequence ID" value="CAK0810170.1"/>
    <property type="molecule type" value="Genomic_DNA"/>
</dbReference>
<dbReference type="InterPro" id="IPR012337">
    <property type="entry name" value="RNaseH-like_sf"/>
</dbReference>
<keyword evidence="3" id="KW-1133">Transmembrane helix</keyword>
<dbReference type="Proteomes" id="UP001189429">
    <property type="component" value="Unassembled WGS sequence"/>
</dbReference>
<evidence type="ECO:0000256" key="2">
    <source>
        <dbReference type="SAM" id="MobiDB-lite"/>
    </source>
</evidence>
<dbReference type="PANTHER" id="PTHR47823">
    <property type="entry name" value="ION_TRANS DOMAIN-CONTAINING PROTEIN"/>
    <property type="match status" value="1"/>
</dbReference>
<evidence type="ECO:0000313" key="5">
    <source>
        <dbReference type="EMBL" id="CAK0810170.1"/>
    </source>
</evidence>
<feature type="repeat" description="ARM" evidence="1">
    <location>
        <begin position="1302"/>
        <end position="1346"/>
    </location>
</feature>
<dbReference type="InterPro" id="IPR016024">
    <property type="entry name" value="ARM-type_fold"/>
</dbReference>
<feature type="region of interest" description="Disordered" evidence="2">
    <location>
        <begin position="1"/>
        <end position="48"/>
    </location>
</feature>
<organism evidence="5 6">
    <name type="scientific">Prorocentrum cordatum</name>
    <dbReference type="NCBI Taxonomy" id="2364126"/>
    <lineage>
        <taxon>Eukaryota</taxon>
        <taxon>Sar</taxon>
        <taxon>Alveolata</taxon>
        <taxon>Dinophyceae</taxon>
        <taxon>Prorocentrales</taxon>
        <taxon>Prorocentraceae</taxon>
        <taxon>Prorocentrum</taxon>
    </lineage>
</organism>
<dbReference type="PROSITE" id="PS50176">
    <property type="entry name" value="ARM_REPEAT"/>
    <property type="match status" value="1"/>
</dbReference>
<gene>
    <name evidence="5" type="ORF">PCOR1329_LOCUS15210</name>
</gene>
<dbReference type="Gene3D" id="3.30.420.10">
    <property type="entry name" value="Ribonuclease H-like superfamily/Ribonuclease H"/>
    <property type="match status" value="1"/>
</dbReference>
<dbReference type="InterPro" id="IPR000225">
    <property type="entry name" value="Armadillo"/>
</dbReference>
<reference evidence="5" key="1">
    <citation type="submission" date="2023-10" db="EMBL/GenBank/DDBJ databases">
        <authorList>
            <person name="Chen Y."/>
            <person name="Shah S."/>
            <person name="Dougan E. K."/>
            <person name="Thang M."/>
            <person name="Chan C."/>
        </authorList>
    </citation>
    <scope>NUCLEOTIDE SEQUENCE [LARGE SCALE GENOMIC DNA]</scope>
</reference>
<feature type="compositionally biased region" description="Basic and acidic residues" evidence="2">
    <location>
        <begin position="38"/>
        <end position="47"/>
    </location>
</feature>
<feature type="compositionally biased region" description="Low complexity" evidence="2">
    <location>
        <begin position="80"/>
        <end position="92"/>
    </location>
</feature>
<dbReference type="InterPro" id="IPR036397">
    <property type="entry name" value="RNaseH_sf"/>
</dbReference>
<accession>A0ABN9QY64</accession>
<evidence type="ECO:0000256" key="1">
    <source>
        <dbReference type="PROSITE-ProRule" id="PRU00259"/>
    </source>
</evidence>
<dbReference type="InterPro" id="IPR003165">
    <property type="entry name" value="Piwi"/>
</dbReference>
<evidence type="ECO:0000313" key="6">
    <source>
        <dbReference type="Proteomes" id="UP001189429"/>
    </source>
</evidence>
<proteinExistence type="predicted"/>
<keyword evidence="3" id="KW-0472">Membrane</keyword>
<keyword evidence="6" id="KW-1185">Reference proteome</keyword>
<feature type="compositionally biased region" description="Low complexity" evidence="2">
    <location>
        <begin position="17"/>
        <end position="31"/>
    </location>
</feature>
<dbReference type="InterPro" id="IPR011989">
    <property type="entry name" value="ARM-like"/>
</dbReference>
<dbReference type="Pfam" id="PF02171">
    <property type="entry name" value="Piwi"/>
    <property type="match status" value="1"/>
</dbReference>
<name>A0ABN9QY64_9DINO</name>
<sequence length="1432" mass="156292">MGRPLAGVREQRQQESGGPQAETAGGAAAQQVRGEGVAAERQRERLDVAAPGVPWIRAAGGTAAATHKAAPGARRPRGEPAPGRPARGGPARMKNGVVGSVSMPTQGSVAPQAHTTAGTAKYAPPSFPVVQGVTPDFFKLPEGSLPRRIWQCESSWAGNHYEARGWRSSKGFTYVANVLDGITYLATSMDESIDAPPRSDCREVFEQDMSASQYAELVATLLQVEEDESKAQRWRREPSMVMPHGGYSFSLFPRFRYRGLTTEPLDGAEGVPEPHVAVTVVHEAVPPAEFNLGRLPATREMCDKLVGLKVFPAPTEKGETGERWEICEVEEGDKIALDEDLRQQFLGYKLTEKSRESWQRAPPGMLVLPVSRNCRDEEEFRLTYLASDLRPGVSERNQERLKGLPGWERWEPFAINSPEVRQISSPHERRNRVLEQLESMQAQFGWLQPFGQVSQANPGNVLFGKLQVPAGVFGEGQTVSPPSGTKIITTLQKSGPFRLVVGPAGPPRLRAILIGSPSPKERQRASEILAQAREALSDMKLETEYKVGDDEVVEWSDLDSLSGALAMAGVGQNDAVILFGSGSLQARESAVRERMKQECLDWGPDDSRHLASQWASIRNLAAWGNDNKAKYSLMNVCMGLLAKLGHAPFGIDVSGWRSGQGGQRGMVVAGYDVCHLAHKAVHVAVGQRVETEDASKSVASRIIANVKRIDGETVDAEMLRKIVPLEVASGKVVFVHRDGRLPTDEVASWQKYYEEELKATGATLLLIEIVKLVGGVPRMYTSSPRGVRNVDEGTFVQWSDSNAYIATTSGSQSGSGTVNPLNIHLRMTLGEAPDVARNAWIRSIFDLSYLHHGSVFKAPKLPMTTYFSDRLAYMVAKGDITWDEKVLKSLRMIRMLRFSRATRMQFVPNVMKFAVHRFRSDLVSTIFSLGKIVLLLVWINHVIACCWHYQGSEDGWLVDPENNFVGKSLSYRYTTSYHWSLTQFGVGGMEVHPVNTEERVFNIVVLVFAFVVAVYIASSVTTHLTRVAVATSSDSNNMRTVTDFLYENKISHGLIMRVQRNAKHALLEQRRIRPSIELLTLLSEPLRLELHFEAPPSGRCGHVERSTPPPPSMGGCVGAAPGGGVEPAGPAAAGAPGQGVLLGQGGGAKPTDERHRQMLLSMSQAPLLYVLTAMSKSQAGDVLEAGCVRLCQLQADGEQGLLAAGAVELVLRAMELHGGARWLSLHEAALRFLANAASSAEGQAKVAGAGGGKAVLRSMSIPAFLEEPRLQEVGCCALRNLAHAHSSDGRSGQVAFQIGVDEGVEVVVQAMRSNEEHPRVQERACAALRLLMRDQANQARVVDSEGVEAMLRAVAQHAADPGVAQEVCRALELLATRHPDSVGFLVEAPACPKRWNFGAKWILARSQFTRKTTQLSRNTWYSDTVGLDFAEW</sequence>
<feature type="domain" description="Piwi" evidence="4">
    <location>
        <begin position="575"/>
        <end position="880"/>
    </location>
</feature>
<dbReference type="PANTHER" id="PTHR47823:SF9">
    <property type="entry name" value="CHROMOSOME UNDETERMINED SCAFFOLD_10, WHOLE GENOME SHOTGUN SEQUENCE"/>
    <property type="match status" value="1"/>
</dbReference>
<feature type="compositionally biased region" description="Low complexity" evidence="2">
    <location>
        <begin position="61"/>
        <end position="73"/>
    </location>
</feature>
<dbReference type="SUPFAM" id="SSF81324">
    <property type="entry name" value="Voltage-gated potassium channels"/>
    <property type="match status" value="1"/>
</dbReference>
<dbReference type="SMART" id="SM00950">
    <property type="entry name" value="Piwi"/>
    <property type="match status" value="1"/>
</dbReference>
<dbReference type="SUPFAM" id="SSF48371">
    <property type="entry name" value="ARM repeat"/>
    <property type="match status" value="1"/>
</dbReference>
<evidence type="ECO:0000256" key="3">
    <source>
        <dbReference type="SAM" id="Phobius"/>
    </source>
</evidence>
<comment type="caution">
    <text evidence="5">The sequence shown here is derived from an EMBL/GenBank/DDBJ whole genome shotgun (WGS) entry which is preliminary data.</text>
</comment>
<dbReference type="SUPFAM" id="SSF53098">
    <property type="entry name" value="Ribonuclease H-like"/>
    <property type="match status" value="1"/>
</dbReference>
<dbReference type="SMART" id="SM00185">
    <property type="entry name" value="ARM"/>
    <property type="match status" value="4"/>
</dbReference>
<feature type="region of interest" description="Disordered" evidence="2">
    <location>
        <begin position="61"/>
        <end position="94"/>
    </location>
</feature>
<evidence type="ECO:0000259" key="4">
    <source>
        <dbReference type="SMART" id="SM00950"/>
    </source>
</evidence>
<feature type="transmembrane region" description="Helical" evidence="3">
    <location>
        <begin position="1000"/>
        <end position="1017"/>
    </location>
</feature>
<dbReference type="Gene3D" id="1.25.10.10">
    <property type="entry name" value="Leucine-rich Repeat Variant"/>
    <property type="match status" value="1"/>
</dbReference>